<keyword evidence="11" id="KW-1185">Reference proteome</keyword>
<dbReference type="InterPro" id="IPR012334">
    <property type="entry name" value="Pectin_lyas_fold"/>
</dbReference>
<dbReference type="Proteomes" id="UP000596857">
    <property type="component" value="Unassembled WGS sequence"/>
</dbReference>
<comment type="function">
    <text evidence="8">Pectinolytic enzyme involved in the degradation of xylogalacturonan (xga), a galacturonan backbone heavily substituted with xylose, and which is one important component of the hairy regions of pectin. Activity requires a galacturonic acid backbone substituted with xylose.</text>
</comment>
<evidence type="ECO:0000313" key="11">
    <source>
        <dbReference type="Proteomes" id="UP000596857"/>
    </source>
</evidence>
<protein>
    <submittedName>
        <fullName evidence="10">Uncharacterized protein</fullName>
    </submittedName>
</protein>
<comment type="caution">
    <text evidence="10">The sequence shown here is derived from an EMBL/GenBank/DDBJ whole genome shotgun (WGS) entry which is preliminary data.</text>
</comment>
<evidence type="ECO:0000256" key="8">
    <source>
        <dbReference type="ARBA" id="ARBA00037278"/>
    </source>
</evidence>
<keyword evidence="5" id="KW-0119">Carbohydrate metabolism</keyword>
<evidence type="ECO:0000256" key="3">
    <source>
        <dbReference type="ARBA" id="ARBA00022801"/>
    </source>
</evidence>
<evidence type="ECO:0000256" key="7">
    <source>
        <dbReference type="ARBA" id="ARBA00023326"/>
    </source>
</evidence>
<evidence type="ECO:0000256" key="1">
    <source>
        <dbReference type="ARBA" id="ARBA00008834"/>
    </source>
</evidence>
<dbReference type="EMBL" id="WHOB01000086">
    <property type="protein sequence ID" value="NOU82786.1"/>
    <property type="molecule type" value="Genomic_DNA"/>
</dbReference>
<dbReference type="Gene3D" id="2.160.20.10">
    <property type="entry name" value="Single-stranded right-handed beta-helix, Pectin lyase-like"/>
    <property type="match status" value="1"/>
</dbReference>
<gene>
    <name evidence="10" type="ORF">GC101_28380</name>
</gene>
<dbReference type="PANTHER" id="PTHR31736:SF9">
    <property type="entry name" value="ENDO-XYLOGALACTURONAN HYDROLASE A-RELATED"/>
    <property type="match status" value="1"/>
</dbReference>
<dbReference type="InterPro" id="IPR011050">
    <property type="entry name" value="Pectin_lyase_fold/virulence"/>
</dbReference>
<keyword evidence="4" id="KW-0325">Glycoprotein</keyword>
<name>A0ABX1YSC2_9BACL</name>
<accession>A0ABX1YSC2</accession>
<evidence type="ECO:0000256" key="5">
    <source>
        <dbReference type="ARBA" id="ARBA00023277"/>
    </source>
</evidence>
<organism evidence="10 11">
    <name type="scientific">Paenibacillus phytohabitans</name>
    <dbReference type="NCBI Taxonomy" id="2654978"/>
    <lineage>
        <taxon>Bacteria</taxon>
        <taxon>Bacillati</taxon>
        <taxon>Bacillota</taxon>
        <taxon>Bacilli</taxon>
        <taxon>Bacillales</taxon>
        <taxon>Paenibacillaceae</taxon>
        <taxon>Paenibacillus</taxon>
    </lineage>
</organism>
<proteinExistence type="inferred from homology"/>
<sequence length="502" mass="56101">MTGCADMETCLHSRFHHLLTGVGILLSENWIHVYPAPEGAVHNPDFSVRVRTPGEEWKPLFSYNVKVDMHNVRNASMVMFDCSGTVDIEVEYHPETVLEAVIRPLSAGLVGEISGSSLSLSIDGPKLLSVEVNGERFHNLHIFANPPEEQLPDMEGGELLMLEPGLHNTEELQQQLEHNADGGSQRILFFRPGIHRLSEPLLHLPSCSTVYIPGGAVVYGGFVCDGVHDVTVKGRGILYMSDYEKNTFYRGFEIKYSSHIHIEGITVIDPPHYTVLLGQSEHILIRNLKSFSTRGWCDGIDMMACKQVTIEGGFLRTSDDCIAVYASRGEFRGDTRDVSVSGSILWADVAHPVNIGTHGDYDGEGDVIENIRFTALDILEHHEPQPDYWGCLAINAGDNNTVRNVAYEDIRIESFELGELFNLRVLQNEKYNPAPGKRIEQITFRNIHFNGTCMNPSHIEGYDEIRFVQDITFENVTVNGSVFQLEEPYVIIGKHAQGIKVL</sequence>
<dbReference type="PANTHER" id="PTHR31736">
    <property type="match status" value="1"/>
</dbReference>
<evidence type="ECO:0000256" key="9">
    <source>
        <dbReference type="RuleBase" id="RU361169"/>
    </source>
</evidence>
<reference evidence="10 11" key="1">
    <citation type="submission" date="2019-10" db="EMBL/GenBank/DDBJ databases">
        <title>Description of Paenibacillus terricola sp. nov.</title>
        <authorList>
            <person name="Carlier A."/>
            <person name="Qi S."/>
        </authorList>
    </citation>
    <scope>NUCLEOTIDE SEQUENCE [LARGE SCALE GENOMIC DNA]</scope>
    <source>
        <strain evidence="10 11">LMG 31459</strain>
    </source>
</reference>
<dbReference type="SUPFAM" id="SSF51126">
    <property type="entry name" value="Pectin lyase-like"/>
    <property type="match status" value="1"/>
</dbReference>
<dbReference type="Pfam" id="PF00295">
    <property type="entry name" value="Glyco_hydro_28"/>
    <property type="match status" value="1"/>
</dbReference>
<dbReference type="InterPro" id="IPR000743">
    <property type="entry name" value="Glyco_hydro_28"/>
</dbReference>
<evidence type="ECO:0000256" key="6">
    <source>
        <dbReference type="ARBA" id="ARBA00023295"/>
    </source>
</evidence>
<keyword evidence="2" id="KW-0677">Repeat</keyword>
<evidence type="ECO:0000256" key="4">
    <source>
        <dbReference type="ARBA" id="ARBA00023180"/>
    </source>
</evidence>
<keyword evidence="7" id="KW-0624">Polysaccharide degradation</keyword>
<keyword evidence="6 9" id="KW-0326">Glycosidase</keyword>
<evidence type="ECO:0000313" key="10">
    <source>
        <dbReference type="EMBL" id="NOU82786.1"/>
    </source>
</evidence>
<evidence type="ECO:0000256" key="2">
    <source>
        <dbReference type="ARBA" id="ARBA00022737"/>
    </source>
</evidence>
<keyword evidence="3 9" id="KW-0378">Hydrolase</keyword>
<comment type="similarity">
    <text evidence="1 9">Belongs to the glycosyl hydrolase 28 family.</text>
</comment>